<keyword evidence="2" id="KW-1185">Reference proteome</keyword>
<evidence type="ECO:0000313" key="2">
    <source>
        <dbReference type="Proteomes" id="UP000821845"/>
    </source>
</evidence>
<accession>A0ACB7SJZ4</accession>
<gene>
    <name evidence="1" type="ORF">HPB50_006112</name>
</gene>
<reference evidence="1" key="1">
    <citation type="submission" date="2020-05" db="EMBL/GenBank/DDBJ databases">
        <title>Large-scale comparative analyses of tick genomes elucidate their genetic diversity and vector capacities.</title>
        <authorList>
            <person name="Jia N."/>
            <person name="Wang J."/>
            <person name="Shi W."/>
            <person name="Du L."/>
            <person name="Sun Y."/>
            <person name="Zhan W."/>
            <person name="Jiang J."/>
            <person name="Wang Q."/>
            <person name="Zhang B."/>
            <person name="Ji P."/>
            <person name="Sakyi L.B."/>
            <person name="Cui X."/>
            <person name="Yuan T."/>
            <person name="Jiang B."/>
            <person name="Yang W."/>
            <person name="Lam T.T.-Y."/>
            <person name="Chang Q."/>
            <person name="Ding S."/>
            <person name="Wang X."/>
            <person name="Zhu J."/>
            <person name="Ruan X."/>
            <person name="Zhao L."/>
            <person name="Wei J."/>
            <person name="Que T."/>
            <person name="Du C."/>
            <person name="Cheng J."/>
            <person name="Dai P."/>
            <person name="Han X."/>
            <person name="Huang E."/>
            <person name="Gao Y."/>
            <person name="Liu J."/>
            <person name="Shao H."/>
            <person name="Ye R."/>
            <person name="Li L."/>
            <person name="Wei W."/>
            <person name="Wang X."/>
            <person name="Wang C."/>
            <person name="Yang T."/>
            <person name="Huo Q."/>
            <person name="Li W."/>
            <person name="Guo W."/>
            <person name="Chen H."/>
            <person name="Zhou L."/>
            <person name="Ni X."/>
            <person name="Tian J."/>
            <person name="Zhou Y."/>
            <person name="Sheng Y."/>
            <person name="Liu T."/>
            <person name="Pan Y."/>
            <person name="Xia L."/>
            <person name="Li J."/>
            <person name="Zhao F."/>
            <person name="Cao W."/>
        </authorList>
    </citation>
    <scope>NUCLEOTIDE SEQUENCE</scope>
    <source>
        <strain evidence="1">Hyas-2018</strain>
    </source>
</reference>
<name>A0ACB7SJZ4_HYAAI</name>
<proteinExistence type="predicted"/>
<comment type="caution">
    <text evidence="1">The sequence shown here is derived from an EMBL/GenBank/DDBJ whole genome shotgun (WGS) entry which is preliminary data.</text>
</comment>
<organism evidence="1 2">
    <name type="scientific">Hyalomma asiaticum</name>
    <name type="common">Tick</name>
    <dbReference type="NCBI Taxonomy" id="266040"/>
    <lineage>
        <taxon>Eukaryota</taxon>
        <taxon>Metazoa</taxon>
        <taxon>Ecdysozoa</taxon>
        <taxon>Arthropoda</taxon>
        <taxon>Chelicerata</taxon>
        <taxon>Arachnida</taxon>
        <taxon>Acari</taxon>
        <taxon>Parasitiformes</taxon>
        <taxon>Ixodida</taxon>
        <taxon>Ixodoidea</taxon>
        <taxon>Ixodidae</taxon>
        <taxon>Hyalomminae</taxon>
        <taxon>Hyalomma</taxon>
    </lineage>
</organism>
<dbReference type="Proteomes" id="UP000821845">
    <property type="component" value="Chromosome 3"/>
</dbReference>
<sequence length="132" mass="14656">MEPWMYREQAERDRVKIVRMVWLEAAKALATSASYCVGFKREAVDVVTLGDHSGREVTRGGTTRYIYTGDAGAIGVARLKGSSTRLPASGVLFGVHVTRERLHPFRHRRGRDRVIDCVKADPTSHCGTPCLV</sequence>
<protein>
    <submittedName>
        <fullName evidence="1">Uncharacterized protein</fullName>
    </submittedName>
</protein>
<dbReference type="EMBL" id="CM023483">
    <property type="protein sequence ID" value="KAH6935462.1"/>
    <property type="molecule type" value="Genomic_DNA"/>
</dbReference>
<evidence type="ECO:0000313" key="1">
    <source>
        <dbReference type="EMBL" id="KAH6935462.1"/>
    </source>
</evidence>